<accession>A0AAV9SLT1</accession>
<evidence type="ECO:0000313" key="2">
    <source>
        <dbReference type="EMBL" id="KAK5622242.1"/>
    </source>
</evidence>
<name>A0AAV9SLT1_9TELE</name>
<dbReference type="PROSITE" id="PS50206">
    <property type="entry name" value="RHODANESE_3"/>
    <property type="match status" value="1"/>
</dbReference>
<organism evidence="2 3">
    <name type="scientific">Crenichthys baileyi</name>
    <name type="common">White River springfish</name>
    <dbReference type="NCBI Taxonomy" id="28760"/>
    <lineage>
        <taxon>Eukaryota</taxon>
        <taxon>Metazoa</taxon>
        <taxon>Chordata</taxon>
        <taxon>Craniata</taxon>
        <taxon>Vertebrata</taxon>
        <taxon>Euteleostomi</taxon>
        <taxon>Actinopterygii</taxon>
        <taxon>Neopterygii</taxon>
        <taxon>Teleostei</taxon>
        <taxon>Neoteleostei</taxon>
        <taxon>Acanthomorphata</taxon>
        <taxon>Ovalentaria</taxon>
        <taxon>Atherinomorphae</taxon>
        <taxon>Cyprinodontiformes</taxon>
        <taxon>Goodeidae</taxon>
        <taxon>Crenichthys</taxon>
    </lineage>
</organism>
<dbReference type="Gene3D" id="3.40.250.10">
    <property type="entry name" value="Rhodanese-like domain"/>
    <property type="match status" value="1"/>
</dbReference>
<comment type="caution">
    <text evidence="2">The sequence shown here is derived from an EMBL/GenBank/DDBJ whole genome shotgun (WGS) entry which is preliminary data.</text>
</comment>
<dbReference type="AlphaFoldDB" id="A0AAV9SLT1"/>
<dbReference type="InterPro" id="IPR036873">
    <property type="entry name" value="Rhodanese-like_dom_sf"/>
</dbReference>
<proteinExistence type="predicted"/>
<dbReference type="EMBL" id="JAHHUM010000158">
    <property type="protein sequence ID" value="KAK5622242.1"/>
    <property type="molecule type" value="Genomic_DNA"/>
</dbReference>
<dbReference type="SMART" id="SM00450">
    <property type="entry name" value="RHOD"/>
    <property type="match status" value="1"/>
</dbReference>
<gene>
    <name evidence="2" type="ORF">CRENBAI_007281</name>
</gene>
<evidence type="ECO:0000259" key="1">
    <source>
        <dbReference type="PROSITE" id="PS50206"/>
    </source>
</evidence>
<keyword evidence="3" id="KW-1185">Reference proteome</keyword>
<dbReference type="Proteomes" id="UP001311232">
    <property type="component" value="Unassembled WGS sequence"/>
</dbReference>
<dbReference type="CDD" id="cd01446">
    <property type="entry name" value="DSP_MapKP"/>
    <property type="match status" value="1"/>
</dbReference>
<feature type="domain" description="Rhodanese" evidence="1">
    <location>
        <begin position="184"/>
        <end position="261"/>
    </location>
</feature>
<evidence type="ECO:0000313" key="3">
    <source>
        <dbReference type="Proteomes" id="UP001311232"/>
    </source>
</evidence>
<dbReference type="SUPFAM" id="SSF52821">
    <property type="entry name" value="Rhodanese/Cell cycle control phosphatase"/>
    <property type="match status" value="1"/>
</dbReference>
<protein>
    <recommendedName>
        <fullName evidence="1">Rhodanese domain-containing protein</fullName>
    </recommendedName>
</protein>
<dbReference type="FunFam" id="3.40.250.10:FF:000020">
    <property type="entry name" value="Dual specificity protein phosphatase 8"/>
    <property type="match status" value="1"/>
</dbReference>
<dbReference type="Pfam" id="PF00581">
    <property type="entry name" value="Rhodanese"/>
    <property type="match status" value="1"/>
</dbReference>
<reference evidence="2 3" key="1">
    <citation type="submission" date="2021-06" db="EMBL/GenBank/DDBJ databases">
        <authorList>
            <person name="Palmer J.M."/>
        </authorList>
    </citation>
    <scope>NUCLEOTIDE SEQUENCE [LARGE SCALE GENOMIC DNA]</scope>
    <source>
        <strain evidence="2 3">MEX-2019</strain>
        <tissue evidence="2">Muscle</tissue>
    </source>
</reference>
<sequence>MAHGVYTENSIINVPSEASQSHAKALRETFEAPSAWVLAPGAVTLLWLSAVWGYCNSTQQGQICGLFFYDVSVCSGCFGSPSRCSESVKRAHTPSLPFPSPVRPSCARTHHGSLGARSGGGLPPLTTPSSHLYRHCSPSVSLIFLFNPIPHNRSDLPSIMAGEKGPNKRSAMDIKRLASLIQRGTGRLLVIDSRTFSEYNASHVQGAVNVCYSKLVKRRLQQDKVSVTELLQPNGKVKVELGRKQEVVVYDQSSKEAGHLSKDGFVHILMGKLEGTFHKVSLLTGKQDHLRYRCLWVFYAERVG</sequence>
<dbReference type="InterPro" id="IPR001763">
    <property type="entry name" value="Rhodanese-like_dom"/>
</dbReference>